<dbReference type="EMBL" id="UYRX01000859">
    <property type="protein sequence ID" value="VDK86721.1"/>
    <property type="molecule type" value="Genomic_DNA"/>
</dbReference>
<reference evidence="2 3" key="1">
    <citation type="submission" date="2018-08" db="EMBL/GenBank/DDBJ databases">
        <authorList>
            <person name="Laetsch R D."/>
            <person name="Stevens L."/>
            <person name="Kumar S."/>
            <person name="Blaxter L. M."/>
        </authorList>
    </citation>
    <scope>NUCLEOTIDE SEQUENCE [LARGE SCALE GENOMIC DNA]</scope>
</reference>
<accession>A0A3P6V939</accession>
<keyword evidence="1" id="KW-0812">Transmembrane</keyword>
<keyword evidence="1" id="KW-1133">Transmembrane helix</keyword>
<dbReference type="Proteomes" id="UP000277928">
    <property type="component" value="Unassembled WGS sequence"/>
</dbReference>
<sequence length="163" mass="16809">MQSTARKEREKFLWEQKKGKKDWCRFQHFNGHYIYVCAPPVIHPVMCCSARPGPAHPLIYDVVEEAIRAAGASFVVAKLRVGCIGLGTELALLTACVQRKTLAAASSGRNAPSFGLEPETAKVVLVLVLVLVPVLVLVVSGDGGDGGGGGGGGGGNGGVGVGG</sequence>
<gene>
    <name evidence="2" type="ORF">NLS_LOCUS7768</name>
</gene>
<keyword evidence="3" id="KW-1185">Reference proteome</keyword>
<organism evidence="2 3">
    <name type="scientific">Litomosoides sigmodontis</name>
    <name type="common">Filarial nematode worm</name>
    <dbReference type="NCBI Taxonomy" id="42156"/>
    <lineage>
        <taxon>Eukaryota</taxon>
        <taxon>Metazoa</taxon>
        <taxon>Ecdysozoa</taxon>
        <taxon>Nematoda</taxon>
        <taxon>Chromadorea</taxon>
        <taxon>Rhabditida</taxon>
        <taxon>Spirurina</taxon>
        <taxon>Spiruromorpha</taxon>
        <taxon>Filarioidea</taxon>
        <taxon>Onchocercidae</taxon>
        <taxon>Litomosoides</taxon>
    </lineage>
</organism>
<protein>
    <submittedName>
        <fullName evidence="2">Uncharacterized protein</fullName>
    </submittedName>
</protein>
<proteinExistence type="predicted"/>
<evidence type="ECO:0000313" key="2">
    <source>
        <dbReference type="EMBL" id="VDK86721.1"/>
    </source>
</evidence>
<dbReference type="AlphaFoldDB" id="A0A3P6V939"/>
<evidence type="ECO:0000313" key="3">
    <source>
        <dbReference type="Proteomes" id="UP000277928"/>
    </source>
</evidence>
<feature type="transmembrane region" description="Helical" evidence="1">
    <location>
        <begin position="123"/>
        <end position="141"/>
    </location>
</feature>
<evidence type="ECO:0000256" key="1">
    <source>
        <dbReference type="SAM" id="Phobius"/>
    </source>
</evidence>
<keyword evidence="1" id="KW-0472">Membrane</keyword>
<name>A0A3P6V939_LITSI</name>